<gene>
    <name evidence="1" type="ORF">SAMN05192533_105219</name>
</gene>
<dbReference type="AlphaFoldDB" id="A0A1H8AZ69"/>
<accession>A0A1H8AZ69</accession>
<evidence type="ECO:0000313" key="1">
    <source>
        <dbReference type="EMBL" id="SEM76070.1"/>
    </source>
</evidence>
<dbReference type="RefSeq" id="WP_090744114.1">
    <property type="nucleotide sequence ID" value="NZ_FOBW01000005.1"/>
</dbReference>
<dbReference type="Proteomes" id="UP000198553">
    <property type="component" value="Unassembled WGS sequence"/>
</dbReference>
<protein>
    <recommendedName>
        <fullName evidence="3">Helix-turn-helix domain-containing protein</fullName>
    </recommendedName>
</protein>
<name>A0A1H8AZ69_9BACI</name>
<reference evidence="2" key="1">
    <citation type="submission" date="2016-10" db="EMBL/GenBank/DDBJ databases">
        <authorList>
            <person name="Varghese N."/>
            <person name="Submissions S."/>
        </authorList>
    </citation>
    <scope>NUCLEOTIDE SEQUENCE [LARGE SCALE GENOMIC DNA]</scope>
    <source>
        <strain evidence="2">B48,IBRC-M 10115,DSM 25386,CECT 8001</strain>
    </source>
</reference>
<keyword evidence="2" id="KW-1185">Reference proteome</keyword>
<proteinExistence type="predicted"/>
<organism evidence="1 2">
    <name type="scientific">Mesobacillus persicus</name>
    <dbReference type="NCBI Taxonomy" id="930146"/>
    <lineage>
        <taxon>Bacteria</taxon>
        <taxon>Bacillati</taxon>
        <taxon>Bacillota</taxon>
        <taxon>Bacilli</taxon>
        <taxon>Bacillales</taxon>
        <taxon>Bacillaceae</taxon>
        <taxon>Mesobacillus</taxon>
    </lineage>
</organism>
<evidence type="ECO:0000313" key="2">
    <source>
        <dbReference type="Proteomes" id="UP000198553"/>
    </source>
</evidence>
<sequence length="119" mass="14242">MSILLINETQMLVMPKLAKRIGLNEAIFLQQLYQRLNESKHVHDGHQWVPTSYEGWHEQFPFWSMSTIRRIIYKLEQEQLIITGKYNQLKIDKTKWYRINFDALEAVYGEGIFAKVVQR</sequence>
<dbReference type="STRING" id="930146.SAMN05192533_105219"/>
<evidence type="ECO:0008006" key="3">
    <source>
        <dbReference type="Google" id="ProtNLM"/>
    </source>
</evidence>
<dbReference type="OrthoDB" id="1258529at2"/>
<dbReference type="EMBL" id="FOBW01000005">
    <property type="protein sequence ID" value="SEM76070.1"/>
    <property type="molecule type" value="Genomic_DNA"/>
</dbReference>